<reference evidence="2" key="1">
    <citation type="submission" date="2019-08" db="EMBL/GenBank/DDBJ databases">
        <authorList>
            <person name="Kucharzyk K."/>
            <person name="Murdoch R.W."/>
            <person name="Higgins S."/>
            <person name="Loffler F."/>
        </authorList>
    </citation>
    <scope>NUCLEOTIDE SEQUENCE</scope>
</reference>
<dbReference type="AlphaFoldDB" id="A0A644UMK8"/>
<proteinExistence type="predicted"/>
<protein>
    <submittedName>
        <fullName evidence="2">Uncharacterized protein</fullName>
    </submittedName>
</protein>
<gene>
    <name evidence="2" type="ORF">SDC9_26022</name>
</gene>
<accession>A0A644UMK8</accession>
<dbReference type="EMBL" id="VSSQ01000134">
    <property type="protein sequence ID" value="MPL80129.1"/>
    <property type="molecule type" value="Genomic_DNA"/>
</dbReference>
<name>A0A644UMK8_9ZZZZ</name>
<evidence type="ECO:0000313" key="2">
    <source>
        <dbReference type="EMBL" id="MPL80129.1"/>
    </source>
</evidence>
<comment type="caution">
    <text evidence="2">The sequence shown here is derived from an EMBL/GenBank/DDBJ whole genome shotgun (WGS) entry which is preliminary data.</text>
</comment>
<evidence type="ECO:0000256" key="1">
    <source>
        <dbReference type="SAM" id="MobiDB-lite"/>
    </source>
</evidence>
<sequence>MQDEILHLLTVMGRLLFLGRNTLGGARGGRRPPRRGQGLGLVIEVTTAQLGGLDADHMREMLHRALDAQHPLRPAEAAIGGVRLGVGAQPVAFDPQRRDEIGVVGMQHCPVADRQAEVGRPAAAGQLDEFGPQKPALGIGADPVVDAEIVALAGDDHVIVAVVAHLACPPGQPRRHRAGNGKVIALALLAAEAAAHAPHLDPHVVHVQAERLGHLVLHLGRVLRGTADGDAHVLGQGERGLAFQVEMLLTADLDRAFDEMGGLGQRRFDLAARPHHRPALEPAVRRKRRVERQDRRAGGIADAVLARRDAGGAVAFGDDEEHRLADVMHLALGQNGFGQRRGRGVIGEGHVGCGQHRDHARALPHGGEIHLLDRGARLGRETEGQMQCVRRAGDVIDIARAAGDVQLGRVMGQGGADAHACTSSTETGSPERSRR</sequence>
<organism evidence="2">
    <name type="scientific">bioreactor metagenome</name>
    <dbReference type="NCBI Taxonomy" id="1076179"/>
    <lineage>
        <taxon>unclassified sequences</taxon>
        <taxon>metagenomes</taxon>
        <taxon>ecological metagenomes</taxon>
    </lineage>
</organism>
<feature type="region of interest" description="Disordered" evidence="1">
    <location>
        <begin position="414"/>
        <end position="435"/>
    </location>
</feature>